<feature type="transmembrane region" description="Helical" evidence="1">
    <location>
        <begin position="89"/>
        <end position="110"/>
    </location>
</feature>
<dbReference type="OrthoDB" id="2943660at2759"/>
<evidence type="ECO:0000313" key="2">
    <source>
        <dbReference type="EMBL" id="CAG8975289.1"/>
    </source>
</evidence>
<dbReference type="AlphaFoldDB" id="A0A9N9LHH6"/>
<protein>
    <submittedName>
        <fullName evidence="2">Uncharacterized protein</fullName>
    </submittedName>
</protein>
<proteinExistence type="predicted"/>
<accession>A0A9N9LHH6</accession>
<dbReference type="Proteomes" id="UP000701801">
    <property type="component" value="Unassembled WGS sequence"/>
</dbReference>
<name>A0A9N9LHH6_9HELO</name>
<keyword evidence="1" id="KW-1133">Transmembrane helix</keyword>
<reference evidence="2" key="1">
    <citation type="submission" date="2021-07" db="EMBL/GenBank/DDBJ databases">
        <authorList>
            <person name="Durling M."/>
        </authorList>
    </citation>
    <scope>NUCLEOTIDE SEQUENCE</scope>
</reference>
<comment type="caution">
    <text evidence="2">The sequence shown here is derived from an EMBL/GenBank/DDBJ whole genome shotgun (WGS) entry which is preliminary data.</text>
</comment>
<evidence type="ECO:0000313" key="3">
    <source>
        <dbReference type="Proteomes" id="UP000701801"/>
    </source>
</evidence>
<keyword evidence="3" id="KW-1185">Reference proteome</keyword>
<keyword evidence="1" id="KW-0812">Transmembrane</keyword>
<dbReference type="EMBL" id="CAJVRM010000131">
    <property type="protein sequence ID" value="CAG8975289.1"/>
    <property type="molecule type" value="Genomic_DNA"/>
</dbReference>
<organism evidence="2 3">
    <name type="scientific">Hymenoscyphus albidus</name>
    <dbReference type="NCBI Taxonomy" id="595503"/>
    <lineage>
        <taxon>Eukaryota</taxon>
        <taxon>Fungi</taxon>
        <taxon>Dikarya</taxon>
        <taxon>Ascomycota</taxon>
        <taxon>Pezizomycotina</taxon>
        <taxon>Leotiomycetes</taxon>
        <taxon>Helotiales</taxon>
        <taxon>Helotiaceae</taxon>
        <taxon>Hymenoscyphus</taxon>
    </lineage>
</organism>
<evidence type="ECO:0000256" key="1">
    <source>
        <dbReference type="SAM" id="Phobius"/>
    </source>
</evidence>
<gene>
    <name evidence="2" type="ORF">HYALB_00008073</name>
</gene>
<keyword evidence="1" id="KW-0472">Membrane</keyword>
<sequence>MARSKDRKTPTINSPYCIAILVLTTESDSLKLVHYHLSTTRPSFDLKSQQYSCVKVPDILTVTAQQAFTFHKILASRDTRSQINSTPRLSILIPLTMVFFMLLLLLGSAACVSAQFFETRCGPRYPGDTECGKVNIVLLGLPPSHKLAEGIPGLDASAIDKGLRDDAAAIMNAGYNLRVILISPADSRSDFQAAFRDGTFYQGIIIRYELRQGRDSWISDNLGDMIDFARVTAPVAPIMWDNGPGTALRTLRRSIFVDECPDQPGKDLGYIEICTFGCNLPPEPPPQSTSSLPPQVTSS</sequence>